<sequence>MTATTASATGRLRACGAGTQWRVRGRPDTAAPPIPSVPARRRTFTLMQLLE</sequence>
<keyword evidence="2" id="KW-1185">Reference proteome</keyword>
<evidence type="ECO:0000313" key="2">
    <source>
        <dbReference type="Proteomes" id="UP001149140"/>
    </source>
</evidence>
<comment type="caution">
    <text evidence="1">The sequence shown here is derived from an EMBL/GenBank/DDBJ whole genome shotgun (WGS) entry which is preliminary data.</text>
</comment>
<gene>
    <name evidence="1" type="ORF">OM076_42700</name>
</gene>
<name>A0A9X3N8Y9_9ACTN</name>
<dbReference type="AlphaFoldDB" id="A0A9X3N8Y9"/>
<evidence type="ECO:0000313" key="1">
    <source>
        <dbReference type="EMBL" id="MDA0167048.1"/>
    </source>
</evidence>
<protein>
    <submittedName>
        <fullName evidence="1">Uncharacterized protein</fullName>
    </submittedName>
</protein>
<dbReference type="EMBL" id="JAPDOD010000085">
    <property type="protein sequence ID" value="MDA0167048.1"/>
    <property type="molecule type" value="Genomic_DNA"/>
</dbReference>
<proteinExistence type="predicted"/>
<organism evidence="1 2">
    <name type="scientific">Solirubrobacter ginsenosidimutans</name>
    <dbReference type="NCBI Taxonomy" id="490573"/>
    <lineage>
        <taxon>Bacteria</taxon>
        <taxon>Bacillati</taxon>
        <taxon>Actinomycetota</taxon>
        <taxon>Thermoleophilia</taxon>
        <taxon>Solirubrobacterales</taxon>
        <taxon>Solirubrobacteraceae</taxon>
        <taxon>Solirubrobacter</taxon>
    </lineage>
</organism>
<dbReference type="Proteomes" id="UP001149140">
    <property type="component" value="Unassembled WGS sequence"/>
</dbReference>
<accession>A0A9X3N8Y9</accession>
<reference evidence="1" key="1">
    <citation type="submission" date="2022-10" db="EMBL/GenBank/DDBJ databases">
        <title>The WGS of Solirubrobacter ginsenosidimutans DSM 21036.</title>
        <authorList>
            <person name="Jiang Z."/>
        </authorList>
    </citation>
    <scope>NUCLEOTIDE SEQUENCE</scope>
    <source>
        <strain evidence="1">DSM 21036</strain>
    </source>
</reference>